<accession>A0A133MJ22</accession>
<evidence type="ECO:0000313" key="2">
    <source>
        <dbReference type="EMBL" id="KXA04043.1"/>
    </source>
</evidence>
<dbReference type="EMBL" id="LRPU01000235">
    <property type="protein sequence ID" value="KXA04043.1"/>
    <property type="molecule type" value="Genomic_DNA"/>
</dbReference>
<name>A0A133MJ22_CLOPF</name>
<reference evidence="2 3" key="1">
    <citation type="submission" date="2016-01" db="EMBL/GenBank/DDBJ databases">
        <authorList>
            <person name="Oliw E.H."/>
        </authorList>
    </citation>
    <scope>NUCLEOTIDE SEQUENCE [LARGE SCALE GENOMIC DNA]</scope>
    <source>
        <strain evidence="2 3">MJR7757A</strain>
    </source>
</reference>
<sequence length="376" mass="44275">MDIELYEILTEIAYGLKSKMDKSIKMKNNLWESNQKYIYDEYLIRAINKLSAWGIKYKIFNNYLIPKNETDAIVNILSRSIKNWIKELENYLNEDLSDLYYDESLIELYGENKYKITECCDELASECSIYNMDSEQYKLFKRLISLDQNKYVYLRKFIIENPIIGVRERSKLSEHIKSMGLIEKKVDEFIDLAYEKIPNDAFFYCSNCGWTVSMKGDGSKKCIDNRCREKTNNFEDLEELGDTRMKLRLKPGIMRYFSLPGILELNIEKFCIQNNLEYTLWPNNDSYDIKVQDRKGNIIVIDAKDYSNAFTLAHSLLKSNNIFNKVEYTKAFIVVPDEAKKRKYDYCTVVNKALKRVNENVSCITITELFEIIGEV</sequence>
<dbReference type="AlphaFoldDB" id="A0A133MJ22"/>
<protein>
    <recommendedName>
        <fullName evidence="1">REase associating with pPIWI RE domain-containing protein</fullName>
    </recommendedName>
</protein>
<dbReference type="RefSeq" id="WP_060796980.1">
    <property type="nucleotide sequence ID" value="NZ_JAJCSN010000024.1"/>
</dbReference>
<dbReference type="Pfam" id="PF18154">
    <property type="entry name" value="pPIWI_RE_REase"/>
    <property type="match status" value="1"/>
</dbReference>
<proteinExistence type="predicted"/>
<dbReference type="PATRIC" id="fig|1502.174.peg.3252"/>
<dbReference type="InterPro" id="IPR040828">
    <property type="entry name" value="pPIWI_RE_REase"/>
</dbReference>
<feature type="domain" description="REase associating with pPIWI RE" evidence="1">
    <location>
        <begin position="261"/>
        <end position="373"/>
    </location>
</feature>
<evidence type="ECO:0000259" key="1">
    <source>
        <dbReference type="Pfam" id="PF18154"/>
    </source>
</evidence>
<dbReference type="Proteomes" id="UP000070646">
    <property type="component" value="Unassembled WGS sequence"/>
</dbReference>
<gene>
    <name evidence="2" type="ORF">HMPREF3222_03218</name>
</gene>
<comment type="caution">
    <text evidence="2">The sequence shown here is derived from an EMBL/GenBank/DDBJ whole genome shotgun (WGS) entry which is preliminary data.</text>
</comment>
<evidence type="ECO:0000313" key="3">
    <source>
        <dbReference type="Proteomes" id="UP000070646"/>
    </source>
</evidence>
<organism evidence="2 3">
    <name type="scientific">Clostridium perfringens</name>
    <dbReference type="NCBI Taxonomy" id="1502"/>
    <lineage>
        <taxon>Bacteria</taxon>
        <taxon>Bacillati</taxon>
        <taxon>Bacillota</taxon>
        <taxon>Clostridia</taxon>
        <taxon>Eubacteriales</taxon>
        <taxon>Clostridiaceae</taxon>
        <taxon>Clostridium</taxon>
    </lineage>
</organism>